<reference evidence="15 16" key="1">
    <citation type="submission" date="2014-12" db="EMBL/GenBank/DDBJ databases">
        <title>16Stimator: statistical estimation of ribosomal gene copy numbers from draft genome assemblies.</title>
        <authorList>
            <person name="Perisin M.A."/>
            <person name="Vetter M."/>
            <person name="Gilbert J.A."/>
            <person name="Bergelson J."/>
        </authorList>
    </citation>
    <scope>NUCLEOTIDE SEQUENCE [LARGE SCALE GENOMIC DNA]</scope>
    <source>
        <strain evidence="15 16">MEJ076</strain>
    </source>
</reference>
<keyword evidence="15" id="KW-0413">Isomerase</keyword>
<dbReference type="InterPro" id="IPR027304">
    <property type="entry name" value="Trigger_fact/SurA_dom_sf"/>
</dbReference>
<keyword evidence="6" id="KW-1133">Transmembrane helix</keyword>
<dbReference type="Pfam" id="PF13624">
    <property type="entry name" value="SurA_N_3"/>
    <property type="match status" value="1"/>
</dbReference>
<dbReference type="GO" id="GO:0003755">
    <property type="term" value="F:peptidyl-prolyl cis-trans isomerase activity"/>
    <property type="evidence" value="ECO:0007669"/>
    <property type="project" value="InterPro"/>
</dbReference>
<keyword evidence="8" id="KW-0143">Chaperone</keyword>
<evidence type="ECO:0000256" key="5">
    <source>
        <dbReference type="ARBA" id="ARBA00022692"/>
    </source>
</evidence>
<organism evidence="15 16">
    <name type="scientific">Agrobacterium tumefaciens</name>
    <dbReference type="NCBI Taxonomy" id="358"/>
    <lineage>
        <taxon>Bacteria</taxon>
        <taxon>Pseudomonadati</taxon>
        <taxon>Pseudomonadota</taxon>
        <taxon>Alphaproteobacteria</taxon>
        <taxon>Hyphomicrobiales</taxon>
        <taxon>Rhizobiaceae</taxon>
        <taxon>Rhizobium/Agrobacterium group</taxon>
        <taxon>Agrobacterium</taxon>
        <taxon>Agrobacterium tumefaciens complex</taxon>
    </lineage>
</organism>
<dbReference type="InterPro" id="IPR052029">
    <property type="entry name" value="PpiD_chaperone"/>
</dbReference>
<dbReference type="EMBL" id="JXQV01000030">
    <property type="protein sequence ID" value="KIP98981.1"/>
    <property type="molecule type" value="Genomic_DNA"/>
</dbReference>
<keyword evidence="3" id="KW-1003">Cell membrane</keyword>
<dbReference type="AlphaFoldDB" id="A0A0D0KLQ6"/>
<dbReference type="SUPFAM" id="SSF54534">
    <property type="entry name" value="FKBP-like"/>
    <property type="match status" value="1"/>
</dbReference>
<keyword evidence="5" id="KW-0812">Transmembrane</keyword>
<name>A0A0D0KLQ6_AGRTU</name>
<dbReference type="OrthoDB" id="9768393at2"/>
<dbReference type="Gene3D" id="3.10.50.40">
    <property type="match status" value="1"/>
</dbReference>
<dbReference type="PANTHER" id="PTHR47529:SF1">
    <property type="entry name" value="PERIPLASMIC CHAPERONE PPID"/>
    <property type="match status" value="1"/>
</dbReference>
<proteinExistence type="inferred from homology"/>
<gene>
    <name evidence="15" type="ORF">RU07_19990</name>
</gene>
<evidence type="ECO:0000256" key="9">
    <source>
        <dbReference type="ARBA" id="ARBA00030642"/>
    </source>
</evidence>
<protein>
    <recommendedName>
        <fullName evidence="2">Parvulin-like PPIase</fullName>
    </recommendedName>
    <alternativeName>
        <fullName evidence="9">Peptidyl-prolyl cis-trans isomerase plp</fullName>
    </alternativeName>
    <alternativeName>
        <fullName evidence="12">Periplasmic chaperone PpiD</fullName>
    </alternativeName>
    <alternativeName>
        <fullName evidence="13">Periplasmic folding chaperone</fullName>
    </alternativeName>
    <alternativeName>
        <fullName evidence="10">Rotamase plp</fullName>
    </alternativeName>
</protein>
<comment type="subcellular location">
    <subcellularLocation>
        <location evidence="1">Cell inner membrane</location>
        <topology evidence="1">Single-pass type II membrane protein</topology>
        <orientation evidence="1">Periplasmic side</orientation>
    </subcellularLocation>
</comment>
<evidence type="ECO:0000256" key="6">
    <source>
        <dbReference type="ARBA" id="ARBA00022989"/>
    </source>
</evidence>
<evidence type="ECO:0000256" key="4">
    <source>
        <dbReference type="ARBA" id="ARBA00022519"/>
    </source>
</evidence>
<evidence type="ECO:0000256" key="11">
    <source>
        <dbReference type="ARBA" id="ARBA00038408"/>
    </source>
</evidence>
<dbReference type="Pfam" id="PF13145">
    <property type="entry name" value="Rotamase_2"/>
    <property type="match status" value="1"/>
</dbReference>
<evidence type="ECO:0000256" key="8">
    <source>
        <dbReference type="ARBA" id="ARBA00023186"/>
    </source>
</evidence>
<comment type="caution">
    <text evidence="15">The sequence shown here is derived from an EMBL/GenBank/DDBJ whole genome shotgun (WGS) entry which is preliminary data.</text>
</comment>
<dbReference type="PANTHER" id="PTHR47529">
    <property type="entry name" value="PEPTIDYL-PROLYL CIS-TRANS ISOMERASE D"/>
    <property type="match status" value="1"/>
</dbReference>
<evidence type="ECO:0000256" key="13">
    <source>
        <dbReference type="ARBA" id="ARBA00042775"/>
    </source>
</evidence>
<evidence type="ECO:0000313" key="15">
    <source>
        <dbReference type="EMBL" id="KIP98981.1"/>
    </source>
</evidence>
<accession>A0A0D0KLQ6</accession>
<dbReference type="Proteomes" id="UP000035017">
    <property type="component" value="Unassembled WGS sequence"/>
</dbReference>
<evidence type="ECO:0000256" key="3">
    <source>
        <dbReference type="ARBA" id="ARBA00022475"/>
    </source>
</evidence>
<sequence length="631" mass="68151">MLDSLRNASRTLAAKILLLLLVLSFGVWGVSASLVSPNSHSVVTVGDQAVTQNEFRFAYQRQLADVGRQFGTRLTTEQAKAFGIDRQVFSQLSAGAALDQLASDMNLGLSEDRLATLIAEDPAFKAPGGQFDRALFSQRLRGAGFNEDDYVEERSKVAVRGQIVDAISDGFTAPKVLVDALKQYRDEQRSIDYVLLSNANIDPVKAPGDDVLAPWFEKNKAQYRAPEYRKFTYVKLEPSDIADQAAITDQQIADFYNAHKDNFRTAGRRTIEQLTFTDKEMAEAAATQIRVGTTTYDQVVKDQGKRPEDVTLGEFTKDTVPDQSVAEAAFAIQKDGGVSPVVDGAFGPVILRVTGIKNESMKTLDEAKEEIRTNLATTNAAEELNNVHDRYEDLRGGGSSLSDAATQLKLKPVTVNAIDEKGEDEKGTAVEGLPTPALIAEVFKAEQGADAPAVNIGRDGYVWFDLQQVTPPRDRTLSEVKEQVVADWTAEQQRTALAAKADELKARAEKGETLAAIAGEMGLSVENKMGLRRTSEDAVLGQQAVAAVFAGANGLVGTAPDTEGSSRILFKVTEVNTSTSTDALADSDQQVTAMASAAGDDMLDQMVNRLQNDYGVTINQAAADQAMTAAY</sequence>
<comment type="similarity">
    <text evidence="11">Belongs to the PpiD chaperone family.</text>
</comment>
<evidence type="ECO:0000256" key="12">
    <source>
        <dbReference type="ARBA" id="ARBA00040743"/>
    </source>
</evidence>
<evidence type="ECO:0000256" key="10">
    <source>
        <dbReference type="ARBA" id="ARBA00031484"/>
    </source>
</evidence>
<dbReference type="InterPro" id="IPR046357">
    <property type="entry name" value="PPIase_dom_sf"/>
</dbReference>
<dbReference type="SUPFAM" id="SSF109998">
    <property type="entry name" value="Triger factor/SurA peptide-binding domain-like"/>
    <property type="match status" value="1"/>
</dbReference>
<keyword evidence="7" id="KW-0472">Membrane</keyword>
<feature type="domain" description="PpiC" evidence="14">
    <location>
        <begin position="247"/>
        <end position="369"/>
    </location>
</feature>
<evidence type="ECO:0000256" key="1">
    <source>
        <dbReference type="ARBA" id="ARBA00004382"/>
    </source>
</evidence>
<keyword evidence="4" id="KW-0997">Cell inner membrane</keyword>
<dbReference type="InterPro" id="IPR000297">
    <property type="entry name" value="PPIase_PpiC"/>
</dbReference>
<evidence type="ECO:0000313" key="16">
    <source>
        <dbReference type="Proteomes" id="UP000035017"/>
    </source>
</evidence>
<dbReference type="GO" id="GO:0005886">
    <property type="term" value="C:plasma membrane"/>
    <property type="evidence" value="ECO:0007669"/>
    <property type="project" value="UniProtKB-SubCell"/>
</dbReference>
<evidence type="ECO:0000256" key="2">
    <source>
        <dbReference type="ARBA" id="ARBA00018370"/>
    </source>
</evidence>
<evidence type="ECO:0000256" key="7">
    <source>
        <dbReference type="ARBA" id="ARBA00023136"/>
    </source>
</evidence>
<evidence type="ECO:0000259" key="14">
    <source>
        <dbReference type="Pfam" id="PF13145"/>
    </source>
</evidence>